<dbReference type="InterPro" id="IPR036410">
    <property type="entry name" value="HSP_DnaJ_Cys-rich_dom_sf"/>
</dbReference>
<evidence type="ECO:0000313" key="15">
    <source>
        <dbReference type="WBParaSite" id="TCNE_0000603201-mRNA-1"/>
    </source>
</evidence>
<keyword evidence="8" id="KW-0636">Prenylation</keyword>
<dbReference type="Pfam" id="PF00684">
    <property type="entry name" value="DnaJ_CXXCXGXG"/>
    <property type="match status" value="1"/>
</dbReference>
<dbReference type="Pfam" id="PF01556">
    <property type="entry name" value="DnaJ_C"/>
    <property type="match status" value="2"/>
</dbReference>
<dbReference type="GO" id="GO:0008270">
    <property type="term" value="F:zinc ion binding"/>
    <property type="evidence" value="ECO:0007669"/>
    <property type="project" value="UniProtKB-KW"/>
</dbReference>
<reference evidence="15" key="1">
    <citation type="submission" date="2016-06" db="UniProtKB">
        <authorList>
            <consortium name="WormBaseParasite"/>
        </authorList>
    </citation>
    <scope>IDENTIFICATION</scope>
</reference>
<keyword evidence="4 9" id="KW-0863">Zinc-finger</keyword>
<organism evidence="14 15">
    <name type="scientific">Toxocara canis</name>
    <name type="common">Canine roundworm</name>
    <dbReference type="NCBI Taxonomy" id="6265"/>
    <lineage>
        <taxon>Eukaryota</taxon>
        <taxon>Metazoa</taxon>
        <taxon>Ecdysozoa</taxon>
        <taxon>Nematoda</taxon>
        <taxon>Chromadorea</taxon>
        <taxon>Rhabditida</taxon>
        <taxon>Spirurina</taxon>
        <taxon>Ascaridomorpha</taxon>
        <taxon>Ascaridoidea</taxon>
        <taxon>Toxocaridae</taxon>
        <taxon>Toxocara</taxon>
    </lineage>
</organism>
<evidence type="ECO:0000256" key="1">
    <source>
        <dbReference type="ARBA" id="ARBA00022481"/>
    </source>
</evidence>
<feature type="compositionally biased region" description="Basic and acidic residues" evidence="10">
    <location>
        <begin position="420"/>
        <end position="435"/>
    </location>
</feature>
<dbReference type="InterPro" id="IPR036869">
    <property type="entry name" value="J_dom_sf"/>
</dbReference>
<keyword evidence="7" id="KW-0449">Lipoprotein</keyword>
<dbReference type="Gene3D" id="2.60.260.20">
    <property type="entry name" value="Urease metallochaperone UreE, N-terminal domain"/>
    <property type="match status" value="2"/>
</dbReference>
<feature type="domain" description="J" evidence="11">
    <location>
        <begin position="15"/>
        <end position="77"/>
    </location>
</feature>
<feature type="zinc finger region" description="CR-type" evidence="9">
    <location>
        <begin position="145"/>
        <end position="229"/>
    </location>
</feature>
<dbReference type="CDD" id="cd10747">
    <property type="entry name" value="DnaJ_C"/>
    <property type="match status" value="1"/>
</dbReference>
<dbReference type="PROSITE" id="PS51188">
    <property type="entry name" value="ZF_CR"/>
    <property type="match status" value="1"/>
</dbReference>
<dbReference type="FunFam" id="1.10.287.110:FF:000016">
    <property type="entry name" value="DnaJ (Hsp40) homolog, subfamily A, member 2"/>
    <property type="match status" value="1"/>
</dbReference>
<evidence type="ECO:0000256" key="5">
    <source>
        <dbReference type="ARBA" id="ARBA00022833"/>
    </source>
</evidence>
<dbReference type="SUPFAM" id="SSF46565">
    <property type="entry name" value="Chaperone J-domain"/>
    <property type="match status" value="1"/>
</dbReference>
<keyword evidence="2 9" id="KW-0479">Metal-binding</keyword>
<dbReference type="PANTHER" id="PTHR43888">
    <property type="entry name" value="DNAJ-LIKE-2, ISOFORM A-RELATED"/>
    <property type="match status" value="1"/>
</dbReference>
<dbReference type="Gene3D" id="1.10.287.110">
    <property type="entry name" value="DnaJ domain"/>
    <property type="match status" value="1"/>
</dbReference>
<proteinExistence type="predicted"/>
<keyword evidence="1" id="KW-0488">Methylation</keyword>
<dbReference type="InterPro" id="IPR018253">
    <property type="entry name" value="DnaJ_domain_CS"/>
</dbReference>
<evidence type="ECO:0000256" key="3">
    <source>
        <dbReference type="ARBA" id="ARBA00022737"/>
    </source>
</evidence>
<dbReference type="EMBL" id="UYWY01019427">
    <property type="protein sequence ID" value="VDM37309.1"/>
    <property type="molecule type" value="Genomic_DNA"/>
</dbReference>
<evidence type="ECO:0000313" key="14">
    <source>
        <dbReference type="Proteomes" id="UP000050794"/>
    </source>
</evidence>
<dbReference type="Proteomes" id="UP000050794">
    <property type="component" value="Unassembled WGS sequence"/>
</dbReference>
<dbReference type="InterPro" id="IPR008971">
    <property type="entry name" value="HSP40/DnaJ_pept-bd"/>
</dbReference>
<evidence type="ECO:0000256" key="6">
    <source>
        <dbReference type="ARBA" id="ARBA00023186"/>
    </source>
</evidence>
<protein>
    <submittedName>
        <fullName evidence="15">DnaJ subfamily A member 2</fullName>
    </submittedName>
</protein>
<name>A0A183UC12_TOXCA</name>
<feature type="compositionally biased region" description="Polar residues" evidence="10">
    <location>
        <begin position="450"/>
        <end position="459"/>
    </location>
</feature>
<evidence type="ECO:0000256" key="4">
    <source>
        <dbReference type="ARBA" id="ARBA00022771"/>
    </source>
</evidence>
<evidence type="ECO:0000259" key="11">
    <source>
        <dbReference type="PROSITE" id="PS50076"/>
    </source>
</evidence>
<feature type="compositionally biased region" description="Acidic residues" evidence="10">
    <location>
        <begin position="436"/>
        <end position="446"/>
    </location>
</feature>
<evidence type="ECO:0000256" key="9">
    <source>
        <dbReference type="PROSITE-ProRule" id="PRU00546"/>
    </source>
</evidence>
<dbReference type="InterPro" id="IPR001305">
    <property type="entry name" value="HSP_DnaJ_Cys-rich_dom"/>
</dbReference>
<keyword evidence="14" id="KW-1185">Reference proteome</keyword>
<feature type="region of interest" description="Disordered" evidence="10">
    <location>
        <begin position="419"/>
        <end position="459"/>
    </location>
</feature>
<dbReference type="InterPro" id="IPR001623">
    <property type="entry name" value="DnaJ_domain"/>
</dbReference>
<feature type="domain" description="CR-type" evidence="12">
    <location>
        <begin position="145"/>
        <end position="229"/>
    </location>
</feature>
<dbReference type="PROSITE" id="PS00636">
    <property type="entry name" value="DNAJ_1"/>
    <property type="match status" value="1"/>
</dbReference>
<dbReference type="FunFam" id="2.60.260.20:FF:000003">
    <property type="entry name" value="DnaJ subfamily A member 2"/>
    <property type="match status" value="1"/>
</dbReference>
<dbReference type="AlphaFoldDB" id="A0A183UC12"/>
<dbReference type="GO" id="GO:0051082">
    <property type="term" value="F:unfolded protein binding"/>
    <property type="evidence" value="ECO:0007669"/>
    <property type="project" value="InterPro"/>
</dbReference>
<evidence type="ECO:0000256" key="2">
    <source>
        <dbReference type="ARBA" id="ARBA00022723"/>
    </source>
</evidence>
<evidence type="ECO:0000259" key="12">
    <source>
        <dbReference type="PROSITE" id="PS51188"/>
    </source>
</evidence>
<reference evidence="13 14" key="2">
    <citation type="submission" date="2018-11" db="EMBL/GenBank/DDBJ databases">
        <authorList>
            <consortium name="Pathogen Informatics"/>
        </authorList>
    </citation>
    <scope>NUCLEOTIDE SEQUENCE [LARGE SCALE GENOMIC DNA]</scope>
</reference>
<accession>A0A183UC12</accession>
<keyword evidence="3" id="KW-0677">Repeat</keyword>
<dbReference type="SMART" id="SM00271">
    <property type="entry name" value="DnaJ"/>
    <property type="match status" value="1"/>
</dbReference>
<dbReference type="Gene3D" id="2.10.230.10">
    <property type="entry name" value="Heat shock protein DnaJ, cysteine-rich domain"/>
    <property type="match status" value="1"/>
</dbReference>
<dbReference type="SUPFAM" id="SSF57938">
    <property type="entry name" value="DnaJ/Hsp40 cysteine-rich domain"/>
    <property type="match status" value="1"/>
</dbReference>
<evidence type="ECO:0000256" key="10">
    <source>
        <dbReference type="SAM" id="MobiDB-lite"/>
    </source>
</evidence>
<dbReference type="GO" id="GO:0030544">
    <property type="term" value="F:Hsp70 protein binding"/>
    <property type="evidence" value="ECO:0007669"/>
    <property type="project" value="InterPro"/>
</dbReference>
<dbReference type="PROSITE" id="PS50076">
    <property type="entry name" value="DNAJ_2"/>
    <property type="match status" value="1"/>
</dbReference>
<evidence type="ECO:0000256" key="8">
    <source>
        <dbReference type="ARBA" id="ARBA00023289"/>
    </source>
</evidence>
<dbReference type="CDD" id="cd06257">
    <property type="entry name" value="DnaJ"/>
    <property type="match status" value="1"/>
</dbReference>
<sequence length="459" mass="51343">MNGGARSRDGPVDTTLYDILNVKPNATEDEIKKSYRHLAKEYHPDKNPAHGERFKEISFAYEVLSNRERRELYDMRGMDGIKEAGSGGGFSGAEDLFSSLFEGGGSPFASFFSGGLGSMGGRRRQMRGQDMVHPLRVSLEDLYNGKTSKLQLSKRIICQACKGMGSKDGQSHECYSCRGRGIKNIVKQLGPGIIQQMQVHCPDCNGQGTKIAEKDRCKTCKGEKTLPETKTLEVHVDRGMRHNQKITFRGEADQQASFLYFVVTDFETVVVALDRRVVFQPGVEPGDVIIILQCKDHELFERQGDNLIMHKKISLNEALCGFQMVIKHLDGRELVINSPSGDILEPDCIRGVRNEGMPLMRNPDMHGVLFIKFDVEFPADNFLDSDTKYKLLESLLGGRPPSGPLPKGENVEEVSLMPYDEGRYERGGRTAREAYRDDDEDEDEDEMRGGTQNVQCAQS</sequence>
<dbReference type="InterPro" id="IPR002939">
    <property type="entry name" value="DnaJ_C"/>
</dbReference>
<dbReference type="InterPro" id="IPR044713">
    <property type="entry name" value="DNJA1/2-like"/>
</dbReference>
<keyword evidence="6" id="KW-0143">Chaperone</keyword>
<keyword evidence="5 9" id="KW-0862">Zinc</keyword>
<dbReference type="CDD" id="cd10719">
    <property type="entry name" value="DnaJ_zf"/>
    <property type="match status" value="1"/>
</dbReference>
<dbReference type="GO" id="GO:0006457">
    <property type="term" value="P:protein folding"/>
    <property type="evidence" value="ECO:0007669"/>
    <property type="project" value="InterPro"/>
</dbReference>
<dbReference type="FunFam" id="2.10.230.10:FF:000001">
    <property type="entry name" value="DnaJ subfamily A member 2"/>
    <property type="match status" value="1"/>
</dbReference>
<evidence type="ECO:0000256" key="7">
    <source>
        <dbReference type="ARBA" id="ARBA00023288"/>
    </source>
</evidence>
<dbReference type="WBParaSite" id="TCNE_0000603201-mRNA-1">
    <property type="protein sequence ID" value="TCNE_0000603201-mRNA-1"/>
    <property type="gene ID" value="TCNE_0000603201"/>
</dbReference>
<evidence type="ECO:0000313" key="13">
    <source>
        <dbReference type="EMBL" id="VDM37309.1"/>
    </source>
</evidence>
<dbReference type="PRINTS" id="PR00625">
    <property type="entry name" value="JDOMAIN"/>
</dbReference>
<gene>
    <name evidence="13" type="ORF">TCNE_LOCUS6032</name>
</gene>
<dbReference type="SUPFAM" id="SSF49493">
    <property type="entry name" value="HSP40/DnaJ peptide-binding domain"/>
    <property type="match status" value="2"/>
</dbReference>
<dbReference type="Pfam" id="PF00226">
    <property type="entry name" value="DnaJ"/>
    <property type="match status" value="1"/>
</dbReference>